<feature type="domain" description="PCI" evidence="7">
    <location>
        <begin position="533"/>
        <end position="717"/>
    </location>
</feature>
<keyword evidence="3" id="KW-0862">Zinc</keyword>
<dbReference type="InterPro" id="IPR036236">
    <property type="entry name" value="Znf_C2H2_sf"/>
</dbReference>
<evidence type="ECO:0000259" key="7">
    <source>
        <dbReference type="PROSITE" id="PS50250"/>
    </source>
</evidence>
<dbReference type="GO" id="GO:0008270">
    <property type="term" value="F:zinc ion binding"/>
    <property type="evidence" value="ECO:0007669"/>
    <property type="project" value="UniProtKB-KW"/>
</dbReference>
<proteinExistence type="inferred from homology"/>
<comment type="similarity">
    <text evidence="4">Belongs to the CSN12 family.</text>
</comment>
<keyword evidence="2" id="KW-0863">Zinc-finger</keyword>
<name>A0A819VTS3_9BILA</name>
<feature type="domain" description="CHHC U11-48K-type" evidence="8">
    <location>
        <begin position="71"/>
        <end position="98"/>
    </location>
</feature>
<protein>
    <recommendedName>
        <fullName evidence="5">CSN12-like protein</fullName>
    </recommendedName>
</protein>
<dbReference type="InterPro" id="IPR022776">
    <property type="entry name" value="TRM13/UPF0224_CHHC_Znf_dom"/>
</dbReference>
<dbReference type="EMBL" id="CAJOBO010000055">
    <property type="protein sequence ID" value="CAF4113554.1"/>
    <property type="molecule type" value="Genomic_DNA"/>
</dbReference>
<dbReference type="GO" id="GO:0003723">
    <property type="term" value="F:RNA binding"/>
    <property type="evidence" value="ECO:0007669"/>
    <property type="project" value="InterPro"/>
</dbReference>
<evidence type="ECO:0000256" key="6">
    <source>
        <dbReference type="SAM" id="MobiDB-lite"/>
    </source>
</evidence>
<evidence type="ECO:0000256" key="5">
    <source>
        <dbReference type="ARBA" id="ARBA00033214"/>
    </source>
</evidence>
<dbReference type="Pfam" id="PF01399">
    <property type="entry name" value="PCI"/>
    <property type="match status" value="1"/>
</dbReference>
<dbReference type="GO" id="GO:0070390">
    <property type="term" value="C:transcription export complex 2"/>
    <property type="evidence" value="ECO:0007669"/>
    <property type="project" value="TreeGrafter"/>
</dbReference>
<dbReference type="PROSITE" id="PS51800">
    <property type="entry name" value="ZF_CHHC_U11_48K"/>
    <property type="match status" value="4"/>
</dbReference>
<evidence type="ECO:0000256" key="3">
    <source>
        <dbReference type="ARBA" id="ARBA00022833"/>
    </source>
</evidence>
<dbReference type="GO" id="GO:0016973">
    <property type="term" value="P:poly(A)+ mRNA export from nucleus"/>
    <property type="evidence" value="ECO:0007669"/>
    <property type="project" value="TreeGrafter"/>
</dbReference>
<reference evidence="9" key="1">
    <citation type="submission" date="2021-02" db="EMBL/GenBank/DDBJ databases">
        <authorList>
            <person name="Nowell W R."/>
        </authorList>
    </citation>
    <scope>NUCLEOTIDE SEQUENCE</scope>
</reference>
<dbReference type="PANTHER" id="PTHR12732">
    <property type="entry name" value="UNCHARACTERIZED PROTEASOME COMPONENT REGION PCI-CONTAINING"/>
    <property type="match status" value="1"/>
</dbReference>
<evidence type="ECO:0000256" key="1">
    <source>
        <dbReference type="ARBA" id="ARBA00022723"/>
    </source>
</evidence>
<evidence type="ECO:0000313" key="10">
    <source>
        <dbReference type="Proteomes" id="UP000663851"/>
    </source>
</evidence>
<evidence type="ECO:0000256" key="2">
    <source>
        <dbReference type="ARBA" id="ARBA00022771"/>
    </source>
</evidence>
<organism evidence="9 10">
    <name type="scientific">Rotaria socialis</name>
    <dbReference type="NCBI Taxonomy" id="392032"/>
    <lineage>
        <taxon>Eukaryota</taxon>
        <taxon>Metazoa</taxon>
        <taxon>Spiralia</taxon>
        <taxon>Gnathifera</taxon>
        <taxon>Rotifera</taxon>
        <taxon>Eurotatoria</taxon>
        <taxon>Bdelloidea</taxon>
        <taxon>Philodinida</taxon>
        <taxon>Philodinidae</taxon>
        <taxon>Rotaria</taxon>
    </lineage>
</organism>
<dbReference type="GO" id="GO:0003690">
    <property type="term" value="F:double-stranded DNA binding"/>
    <property type="evidence" value="ECO:0007669"/>
    <property type="project" value="InterPro"/>
</dbReference>
<dbReference type="GO" id="GO:0006368">
    <property type="term" value="P:transcription elongation by RNA polymerase II"/>
    <property type="evidence" value="ECO:0007669"/>
    <property type="project" value="TreeGrafter"/>
</dbReference>
<dbReference type="PROSITE" id="PS50250">
    <property type="entry name" value="PCI"/>
    <property type="match status" value="1"/>
</dbReference>
<dbReference type="Gene3D" id="1.10.10.10">
    <property type="entry name" value="Winged helix-like DNA-binding domain superfamily/Winged helix DNA-binding domain"/>
    <property type="match status" value="1"/>
</dbReference>
<evidence type="ECO:0000313" key="9">
    <source>
        <dbReference type="EMBL" id="CAF4113554.1"/>
    </source>
</evidence>
<dbReference type="PANTHER" id="PTHR12732:SF0">
    <property type="entry name" value="PCI DOMAIN-CONTAINING PROTEIN 2"/>
    <property type="match status" value="1"/>
</dbReference>
<dbReference type="SUPFAM" id="SSF57667">
    <property type="entry name" value="beta-beta-alpha zinc fingers"/>
    <property type="match status" value="2"/>
</dbReference>
<feature type="region of interest" description="Disordered" evidence="6">
    <location>
        <begin position="191"/>
        <end position="240"/>
    </location>
</feature>
<feature type="domain" description="CHHC U11-48K-type" evidence="8">
    <location>
        <begin position="103"/>
        <end position="130"/>
    </location>
</feature>
<sequence>MSTSIFEEGEYITCPYDSAHKVLSGNFKHHLLRCSQNHPNVKKLQCLFNSAHKIAPNKYYDHLVECPDNPATLCPYDLNHKVLAKRFQYHIMRCAKANPHIRRVKCSFNATHLITPNELYKHMSNCPDSQTVHDAIARGMSDFNWEDHSSDSNDRQMAVVMNGEDWDREAHTGQIFNDDELRQLNGQNEMWSNSVTPAVPSTTNPSRPQSSYLDRDGALSSRPVTESPKQLPQTIASYEPKRTSAYTAGGLMSQSNHVGDACLDSQFENIRRNMLATGVGRGRLPTTPRPPSFSTRSVSYMSNAINELQKYLDEFNEAIFAMNSSALCSLLSIRHKVHIEKFFSPHTSDLFEKHGRVVQGWNIILTNHIKICQTSLYKSRLNDIVQYQYLVCRALLDLVKDSKNKNWHIPILILILTELRLITNYFTVYIPNDIDGSTSPPSQRIADLTINGRQTSETHVNKTIELLTEAFRVCTSDRCTEQRLSKKWGAIQILNQLLKLCHRIKRYELGEQLLSFAEQSLEYRHYLLEDQKMTYDYFLGKSALFKDDYRKAADCFDPIFQRCPKFMKKNKASILTHLCISKMQFGFTPALHIVAKYKLTAFYDVLIAIKHGQLYAFDRCIKTIHRNFFLSKGLLLHVETLYLLAVRNLFRQVWLLMNKENKISIETFTRAIQWSNNDAPCDQLECAALLATLITQNRLKAYISYKHMMVVLSKEDPFPRIQQTI</sequence>
<feature type="domain" description="CHHC U11-48K-type" evidence="8">
    <location>
        <begin position="43"/>
        <end position="70"/>
    </location>
</feature>
<evidence type="ECO:0000259" key="8">
    <source>
        <dbReference type="PROSITE" id="PS51800"/>
    </source>
</evidence>
<evidence type="ECO:0000256" key="4">
    <source>
        <dbReference type="ARBA" id="ARBA00025771"/>
    </source>
</evidence>
<accession>A0A819VTS3</accession>
<dbReference type="Pfam" id="PF05253">
    <property type="entry name" value="zf-U11-48K"/>
    <property type="match status" value="3"/>
</dbReference>
<dbReference type="Proteomes" id="UP000663851">
    <property type="component" value="Unassembled WGS sequence"/>
</dbReference>
<feature type="compositionally biased region" description="Polar residues" evidence="6">
    <location>
        <begin position="191"/>
        <end position="212"/>
    </location>
</feature>
<keyword evidence="1" id="KW-0479">Metal-binding</keyword>
<dbReference type="InterPro" id="IPR036388">
    <property type="entry name" value="WH-like_DNA-bd_sf"/>
</dbReference>
<dbReference type="AlphaFoldDB" id="A0A819VTS3"/>
<feature type="compositionally biased region" description="Polar residues" evidence="6">
    <location>
        <begin position="222"/>
        <end position="236"/>
    </location>
</feature>
<dbReference type="GO" id="GO:0000973">
    <property type="term" value="P:post-transcriptional tethering of RNA polymerase II gene DNA at nuclear periphery"/>
    <property type="evidence" value="ECO:0007669"/>
    <property type="project" value="TreeGrafter"/>
</dbReference>
<comment type="caution">
    <text evidence="9">The sequence shown here is derived from an EMBL/GenBank/DDBJ whole genome shotgun (WGS) entry which is preliminary data.</text>
</comment>
<dbReference type="SMART" id="SM00753">
    <property type="entry name" value="PAM"/>
    <property type="match status" value="1"/>
</dbReference>
<gene>
    <name evidence="9" type="ORF">HFQ381_LOCUS1831</name>
</gene>
<dbReference type="InterPro" id="IPR045114">
    <property type="entry name" value="Csn12-like"/>
</dbReference>
<dbReference type="InterPro" id="IPR000717">
    <property type="entry name" value="PCI_dom"/>
</dbReference>
<feature type="domain" description="CHHC U11-48K-type" evidence="8">
    <location>
        <begin position="11"/>
        <end position="38"/>
    </location>
</feature>